<dbReference type="EMBL" id="QJKJ01010244">
    <property type="protein sequence ID" value="RDX74242.1"/>
    <property type="molecule type" value="Genomic_DNA"/>
</dbReference>
<evidence type="ECO:0000256" key="1">
    <source>
        <dbReference type="SAM" id="MobiDB-lite"/>
    </source>
</evidence>
<proteinExistence type="predicted"/>
<dbReference type="OrthoDB" id="1257570at2759"/>
<evidence type="ECO:0000259" key="2">
    <source>
        <dbReference type="Pfam" id="PF03732"/>
    </source>
</evidence>
<name>A0A371F7H0_MUCPR</name>
<dbReference type="AlphaFoldDB" id="A0A371F7H0"/>
<protein>
    <recommendedName>
        <fullName evidence="2">Retrotransposon gag domain-containing protein</fullName>
    </recommendedName>
</protein>
<dbReference type="PANTHER" id="PTHR33223:SF8">
    <property type="entry name" value="OS04G0172440 PROTEIN"/>
    <property type="match status" value="1"/>
</dbReference>
<feature type="non-terminal residue" evidence="3">
    <location>
        <position position="1"/>
    </location>
</feature>
<sequence>MLNTRHGTPPPISKHQSLKNTREEPTLEHEDKILVHCFQDSLTGVALSWYVSLERGRIRTWRDLVEAFLRHYKYNIDMAPDHSWLQNLLKNEQEGFKEYAQRWH</sequence>
<dbReference type="PANTHER" id="PTHR33223">
    <property type="entry name" value="CCHC-TYPE DOMAIN-CONTAINING PROTEIN"/>
    <property type="match status" value="1"/>
</dbReference>
<keyword evidence="4" id="KW-1185">Reference proteome</keyword>
<feature type="region of interest" description="Disordered" evidence="1">
    <location>
        <begin position="1"/>
        <end position="25"/>
    </location>
</feature>
<reference evidence="3" key="1">
    <citation type="submission" date="2018-05" db="EMBL/GenBank/DDBJ databases">
        <title>Draft genome of Mucuna pruriens seed.</title>
        <authorList>
            <person name="Nnadi N.E."/>
            <person name="Vos R."/>
            <person name="Hasami M.H."/>
            <person name="Devisetty U.K."/>
            <person name="Aguiy J.C."/>
        </authorList>
    </citation>
    <scope>NUCLEOTIDE SEQUENCE [LARGE SCALE GENOMIC DNA]</scope>
    <source>
        <strain evidence="3">JCA_2017</strain>
    </source>
</reference>
<accession>A0A371F7H0</accession>
<dbReference type="InterPro" id="IPR005162">
    <property type="entry name" value="Retrotrans_gag_dom"/>
</dbReference>
<dbReference type="Pfam" id="PF03732">
    <property type="entry name" value="Retrotrans_gag"/>
    <property type="match status" value="1"/>
</dbReference>
<evidence type="ECO:0000313" key="4">
    <source>
        <dbReference type="Proteomes" id="UP000257109"/>
    </source>
</evidence>
<comment type="caution">
    <text evidence="3">The sequence shown here is derived from an EMBL/GenBank/DDBJ whole genome shotgun (WGS) entry which is preliminary data.</text>
</comment>
<evidence type="ECO:0000313" key="3">
    <source>
        <dbReference type="EMBL" id="RDX74242.1"/>
    </source>
</evidence>
<gene>
    <name evidence="3" type="ORF">CR513_46041</name>
</gene>
<organism evidence="3 4">
    <name type="scientific">Mucuna pruriens</name>
    <name type="common">Velvet bean</name>
    <name type="synonym">Dolichos pruriens</name>
    <dbReference type="NCBI Taxonomy" id="157652"/>
    <lineage>
        <taxon>Eukaryota</taxon>
        <taxon>Viridiplantae</taxon>
        <taxon>Streptophyta</taxon>
        <taxon>Embryophyta</taxon>
        <taxon>Tracheophyta</taxon>
        <taxon>Spermatophyta</taxon>
        <taxon>Magnoliopsida</taxon>
        <taxon>eudicotyledons</taxon>
        <taxon>Gunneridae</taxon>
        <taxon>Pentapetalae</taxon>
        <taxon>rosids</taxon>
        <taxon>fabids</taxon>
        <taxon>Fabales</taxon>
        <taxon>Fabaceae</taxon>
        <taxon>Papilionoideae</taxon>
        <taxon>50 kb inversion clade</taxon>
        <taxon>NPAAA clade</taxon>
        <taxon>indigoferoid/millettioid clade</taxon>
        <taxon>Phaseoleae</taxon>
        <taxon>Mucuna</taxon>
    </lineage>
</organism>
<dbReference type="Proteomes" id="UP000257109">
    <property type="component" value="Unassembled WGS sequence"/>
</dbReference>
<feature type="domain" description="Retrotransposon gag" evidence="2">
    <location>
        <begin position="40"/>
        <end position="102"/>
    </location>
</feature>